<gene>
    <name evidence="3" type="ORF">AAE3_LOCUS1951</name>
</gene>
<organism evidence="3 4">
    <name type="scientific">Cyclocybe aegerita</name>
    <name type="common">Black poplar mushroom</name>
    <name type="synonym">Agrocybe aegerita</name>
    <dbReference type="NCBI Taxonomy" id="1973307"/>
    <lineage>
        <taxon>Eukaryota</taxon>
        <taxon>Fungi</taxon>
        <taxon>Dikarya</taxon>
        <taxon>Basidiomycota</taxon>
        <taxon>Agaricomycotina</taxon>
        <taxon>Agaricomycetes</taxon>
        <taxon>Agaricomycetidae</taxon>
        <taxon>Agaricales</taxon>
        <taxon>Agaricineae</taxon>
        <taxon>Bolbitiaceae</taxon>
        <taxon>Cyclocybe</taxon>
    </lineage>
</organism>
<dbReference type="InterPro" id="IPR041667">
    <property type="entry name" value="Cupin_8"/>
</dbReference>
<dbReference type="Proteomes" id="UP000467700">
    <property type="component" value="Unassembled WGS sequence"/>
</dbReference>
<dbReference type="EMBL" id="CACVBS010000028">
    <property type="protein sequence ID" value="CAA7259788.1"/>
    <property type="molecule type" value="Genomic_DNA"/>
</dbReference>
<dbReference type="PANTHER" id="PTHR12461:SF99">
    <property type="entry name" value="BIFUNCTIONAL PEPTIDASE AND (3S)-LYSYL HYDROXYLASE JMJD7"/>
    <property type="match status" value="1"/>
</dbReference>
<dbReference type="PANTHER" id="PTHR12461">
    <property type="entry name" value="HYPOXIA-INDUCIBLE FACTOR 1 ALPHA INHIBITOR-RELATED"/>
    <property type="match status" value="1"/>
</dbReference>
<dbReference type="InterPro" id="IPR003347">
    <property type="entry name" value="JmjC_dom"/>
</dbReference>
<protein>
    <recommendedName>
        <fullName evidence="2">JmjC domain-containing protein</fullName>
    </recommendedName>
</protein>
<dbReference type="SUPFAM" id="SSF51197">
    <property type="entry name" value="Clavaminate synthase-like"/>
    <property type="match status" value="1"/>
</dbReference>
<dbReference type="Gene3D" id="2.60.120.10">
    <property type="entry name" value="Jelly Rolls"/>
    <property type="match status" value="1"/>
</dbReference>
<evidence type="ECO:0000313" key="3">
    <source>
        <dbReference type="EMBL" id="CAA7259788.1"/>
    </source>
</evidence>
<dbReference type="OrthoDB" id="424465at2759"/>
<feature type="region of interest" description="Disordered" evidence="1">
    <location>
        <begin position="1"/>
        <end position="23"/>
    </location>
</feature>
<dbReference type="Pfam" id="PF13621">
    <property type="entry name" value="Cupin_8"/>
    <property type="match status" value="1"/>
</dbReference>
<name>A0A8S0WVI4_CYCAE</name>
<evidence type="ECO:0000256" key="1">
    <source>
        <dbReference type="SAM" id="MobiDB-lite"/>
    </source>
</evidence>
<reference evidence="3 4" key="1">
    <citation type="submission" date="2020-01" db="EMBL/GenBank/DDBJ databases">
        <authorList>
            <person name="Gupta K D."/>
        </authorList>
    </citation>
    <scope>NUCLEOTIDE SEQUENCE [LARGE SCALE GENOMIC DNA]</scope>
</reference>
<evidence type="ECO:0000313" key="4">
    <source>
        <dbReference type="Proteomes" id="UP000467700"/>
    </source>
</evidence>
<dbReference type="InterPro" id="IPR014710">
    <property type="entry name" value="RmlC-like_jellyroll"/>
</dbReference>
<feature type="domain" description="JmjC" evidence="2">
    <location>
        <begin position="176"/>
        <end position="363"/>
    </location>
</feature>
<dbReference type="PROSITE" id="PS51184">
    <property type="entry name" value="JMJC"/>
    <property type="match status" value="1"/>
</dbReference>
<dbReference type="AlphaFoldDB" id="A0A8S0WVI4"/>
<proteinExistence type="predicted"/>
<keyword evidence="4" id="KW-1185">Reference proteome</keyword>
<evidence type="ECO:0000259" key="2">
    <source>
        <dbReference type="PROSITE" id="PS51184"/>
    </source>
</evidence>
<sequence length="379" mass="42674">MKARRTATSGCPVITGPVTGKTSRPEYSGPEIFLFLELEPSHNFLSMDFSSSVHWLSNEYRDLNGTTVEVVDYPPTALEFARLIHISRPVIIKGFHVPALQLWSDEYLTEQMGERQISVAVTPNGRADAITEGPDGRLYFVEPAVDKMIMKDLLSGLISDTHGHVNGEIRYLQSQNGNLFSSESFRQPESDKRRSEFAPLLKDVPKEIGWCSEALGHVPDAVNLWVGNGQSITSIHSDPYENIYTVVRGQKHFLLLPPTDSWCLQERLYPHAQYTRDSTGKLELIPSGEAVPQVRWSSVQNPDLAGSLPNDVSPIMVTLMPGDTLYLPVGWWHYVRQTDLTIALNWWYDAELRGMSWVLLNFLRNPIEVPSGNIEEPDQ</sequence>
<accession>A0A8S0WVI4</accession>
<comment type="caution">
    <text evidence="3">The sequence shown here is derived from an EMBL/GenBank/DDBJ whole genome shotgun (WGS) entry which is preliminary data.</text>
</comment>
<dbReference type="SMART" id="SM00558">
    <property type="entry name" value="JmjC"/>
    <property type="match status" value="1"/>
</dbReference>